<feature type="region of interest" description="Disordered" evidence="1">
    <location>
        <begin position="201"/>
        <end position="244"/>
    </location>
</feature>
<dbReference type="SMART" id="SM00870">
    <property type="entry name" value="Asparaginase"/>
    <property type="match status" value="1"/>
</dbReference>
<dbReference type="PRINTS" id="PR00139">
    <property type="entry name" value="ASNGLNASE"/>
</dbReference>
<dbReference type="Proteomes" id="UP000651517">
    <property type="component" value="Unassembled WGS sequence"/>
</dbReference>
<comment type="caution">
    <text evidence="4">The sequence shown here is derived from an EMBL/GenBank/DDBJ whole genome shotgun (WGS) entry which is preliminary data.</text>
</comment>
<dbReference type="InterPro" id="IPR040919">
    <property type="entry name" value="Asparaginase_C"/>
</dbReference>
<dbReference type="Pfam" id="PF17763">
    <property type="entry name" value="Asparaginase_C"/>
    <property type="match status" value="1"/>
</dbReference>
<feature type="domain" description="L-asparaginase N-terminal" evidence="2">
    <location>
        <begin position="3"/>
        <end position="197"/>
    </location>
</feature>
<dbReference type="InterPro" id="IPR006034">
    <property type="entry name" value="Asparaginase/glutaminase-like"/>
</dbReference>
<dbReference type="Pfam" id="PF00710">
    <property type="entry name" value="Asparaginase"/>
    <property type="match status" value="1"/>
</dbReference>
<dbReference type="PIRSF" id="PIRSF001220">
    <property type="entry name" value="L-ASNase_gatD"/>
    <property type="match status" value="1"/>
</dbReference>
<dbReference type="Gene3D" id="3.40.50.40">
    <property type="match status" value="1"/>
</dbReference>
<keyword evidence="5" id="KW-1185">Reference proteome</keyword>
<dbReference type="InterPro" id="IPR027473">
    <property type="entry name" value="L-asparaginase_C"/>
</dbReference>
<name>A0ABR8WUJ4_9MICO</name>
<reference evidence="4 5" key="1">
    <citation type="submission" date="2020-08" db="EMBL/GenBank/DDBJ databases">
        <title>A Genomic Blueprint of the Chicken Gut Microbiome.</title>
        <authorList>
            <person name="Gilroy R."/>
            <person name="Ravi A."/>
            <person name="Getino M."/>
            <person name="Pursley I."/>
            <person name="Horton D.L."/>
            <person name="Alikhan N.-F."/>
            <person name="Baker D."/>
            <person name="Gharbi K."/>
            <person name="Hall N."/>
            <person name="Watson M."/>
            <person name="Adriaenssens E.M."/>
            <person name="Foster-Nyarko E."/>
            <person name="Jarju S."/>
            <person name="Secka A."/>
            <person name="Antonio M."/>
            <person name="Oren A."/>
            <person name="Chaudhuri R."/>
            <person name="La Ragione R.M."/>
            <person name="Hildebrand F."/>
            <person name="Pallen M.J."/>
        </authorList>
    </citation>
    <scope>NUCLEOTIDE SEQUENCE [LARGE SCALE GENOMIC DNA]</scope>
    <source>
        <strain evidence="4 5">Re57</strain>
    </source>
</reference>
<dbReference type="SUPFAM" id="SSF53774">
    <property type="entry name" value="Glutaminase/Asparaginase"/>
    <property type="match status" value="1"/>
</dbReference>
<dbReference type="Gene3D" id="3.40.50.1170">
    <property type="entry name" value="L-asparaginase, N-terminal domain"/>
    <property type="match status" value="1"/>
</dbReference>
<evidence type="ECO:0000259" key="2">
    <source>
        <dbReference type="Pfam" id="PF00710"/>
    </source>
</evidence>
<accession>A0ABR8WUJ4</accession>
<evidence type="ECO:0000313" key="4">
    <source>
        <dbReference type="EMBL" id="MBD8020746.1"/>
    </source>
</evidence>
<proteinExistence type="predicted"/>
<evidence type="ECO:0000259" key="3">
    <source>
        <dbReference type="Pfam" id="PF17763"/>
    </source>
</evidence>
<dbReference type="PANTHER" id="PTHR11707:SF28">
    <property type="entry name" value="60 KDA LYSOPHOSPHOLIPASE"/>
    <property type="match status" value="1"/>
</dbReference>
<dbReference type="PANTHER" id="PTHR11707">
    <property type="entry name" value="L-ASPARAGINASE"/>
    <property type="match status" value="1"/>
</dbReference>
<dbReference type="InterPro" id="IPR037152">
    <property type="entry name" value="L-asparaginase_N_sf"/>
</dbReference>
<protein>
    <submittedName>
        <fullName evidence="4">Asparaginase</fullName>
    </submittedName>
</protein>
<feature type="domain" description="Asparaginase/glutaminase C-terminal" evidence="3">
    <location>
        <begin position="248"/>
        <end position="363"/>
    </location>
</feature>
<dbReference type="InterPro" id="IPR027474">
    <property type="entry name" value="L-asparaginase_N"/>
</dbReference>
<evidence type="ECO:0000256" key="1">
    <source>
        <dbReference type="SAM" id="MobiDB-lite"/>
    </source>
</evidence>
<sequence length="368" mass="36600">MSRLHVIALGGTIAATNSGADASAGVSPSVSASEIAAAAGLDTLPGGAPEVTFDQVAQVGSGSITLGMLDAVVASARQARAEGARGVVLTQGTDTLADSAFVLALINDSGLPIIATGAMRNPTLPGADGPANVRAAALTALDPRLTGLPSLLVFADEIHSPLTVAKTHTTSVAAFASPSTGPLGWVSEDRVVLQQMPATLPGTLTVPEAGGTDADRETPETPGYQPEGTSPEGTGPEGTGPRVPHVPRVALVGVGFDDDLAYLAGLPAAGYAGAVIAGLGGGHVSTRAVEAVAQLAGQMPVVLASRTGAGAVLERTYGYPGAEIDLLSRGLIPAGTLDADRARLLLILALRAGVPAEKLPEVFAAFRG</sequence>
<gene>
    <name evidence="4" type="ORF">H9634_08120</name>
</gene>
<dbReference type="PROSITE" id="PS51732">
    <property type="entry name" value="ASN_GLN_ASE_3"/>
    <property type="match status" value="1"/>
</dbReference>
<dbReference type="PIRSF" id="PIRSF500176">
    <property type="entry name" value="L_ASNase"/>
    <property type="match status" value="1"/>
</dbReference>
<organism evidence="4 5">
    <name type="scientific">Brevibacterium gallinarum</name>
    <dbReference type="NCBI Taxonomy" id="2762220"/>
    <lineage>
        <taxon>Bacteria</taxon>
        <taxon>Bacillati</taxon>
        <taxon>Actinomycetota</taxon>
        <taxon>Actinomycetes</taxon>
        <taxon>Micrococcales</taxon>
        <taxon>Brevibacteriaceae</taxon>
        <taxon>Brevibacterium</taxon>
    </lineage>
</organism>
<dbReference type="RefSeq" id="WP_191726189.1">
    <property type="nucleotide sequence ID" value="NZ_JACSPY010000006.1"/>
</dbReference>
<evidence type="ECO:0000313" key="5">
    <source>
        <dbReference type="Proteomes" id="UP000651517"/>
    </source>
</evidence>
<dbReference type="InterPro" id="IPR036152">
    <property type="entry name" value="Asp/glu_Ase-like_sf"/>
</dbReference>
<dbReference type="EMBL" id="JACSPY010000006">
    <property type="protein sequence ID" value="MBD8020746.1"/>
    <property type="molecule type" value="Genomic_DNA"/>
</dbReference>